<evidence type="ECO:0000313" key="4">
    <source>
        <dbReference type="Proteomes" id="UP000037558"/>
    </source>
</evidence>
<dbReference type="OrthoDB" id="9788159at2"/>
<protein>
    <submittedName>
        <fullName evidence="3">Uncharacterized protein</fullName>
    </submittedName>
</protein>
<accession>A0A0M0L716</accession>
<dbReference type="EMBL" id="LILC01000011">
    <property type="protein sequence ID" value="KOO46829.1"/>
    <property type="molecule type" value="Genomic_DNA"/>
</dbReference>
<comment type="caution">
    <text evidence="3">The sequence shown here is derived from an EMBL/GenBank/DDBJ whole genome shotgun (WGS) entry which is preliminary data.</text>
</comment>
<evidence type="ECO:0000259" key="1">
    <source>
        <dbReference type="Pfam" id="PF02384"/>
    </source>
</evidence>
<dbReference type="GO" id="GO:0008170">
    <property type="term" value="F:N-methyltransferase activity"/>
    <property type="evidence" value="ECO:0007669"/>
    <property type="project" value="InterPro"/>
</dbReference>
<gene>
    <name evidence="3" type="ORF">AMD01_07880</name>
</gene>
<dbReference type="PANTHER" id="PTHR41313:SF1">
    <property type="entry name" value="DNA METHYLASE ADENINE-SPECIFIC DOMAIN-CONTAINING PROTEIN"/>
    <property type="match status" value="1"/>
</dbReference>
<dbReference type="PIRSF" id="PIRSF026567">
    <property type="entry name" value="Adenine_mtase_bact_prd"/>
    <property type="match status" value="1"/>
</dbReference>
<evidence type="ECO:0000259" key="2">
    <source>
        <dbReference type="Pfam" id="PF21106"/>
    </source>
</evidence>
<dbReference type="Gene3D" id="1.10.150.470">
    <property type="match status" value="1"/>
</dbReference>
<dbReference type="Pfam" id="PF02384">
    <property type="entry name" value="N6_Mtase"/>
    <property type="match status" value="1"/>
</dbReference>
<feature type="domain" description="DNA methylase adenine-specific" evidence="1">
    <location>
        <begin position="98"/>
        <end position="311"/>
    </location>
</feature>
<sequence>MNDFSKVETLFQVIDQTALILRKELDCSYLEAVAETGENLFHGDVLQDELDEVTVRRLKKEYDKISLDRTESELIRKGYQLAILKGMKEAIQPNHQMTPDTVGMFMSYLVGKFMHNHSTYTVLDPVIGTGNLLTTVLNGQNKVEQAYGVDVDELLIKLAYVSANLQKHPIQFFNQDSLQPLFIDPVDLVVADLPVGYYPNDEGAKEYRLKADEGHSYAHHLLIEQSLNYVKEGGYVMALVPNNLFESEEAPKLHEFLKEATVIQGLIQLPLSIFKQESHAKSIFILQKKGADVEAPKQALLVDLPKFTNKEAMGKMMGEIDQWFAVNKR</sequence>
<dbReference type="InterPro" id="IPR003356">
    <property type="entry name" value="DNA_methylase_A-5"/>
</dbReference>
<feature type="domain" description="YtxK-like N-terminal helical" evidence="2">
    <location>
        <begin position="8"/>
        <end position="87"/>
    </location>
</feature>
<dbReference type="PATRIC" id="fig|284581.3.peg.3627"/>
<dbReference type="Proteomes" id="UP000037558">
    <property type="component" value="Unassembled WGS sequence"/>
</dbReference>
<reference evidence="4" key="1">
    <citation type="submission" date="2015-08" db="EMBL/GenBank/DDBJ databases">
        <title>Fjat-14210 dsm16467.</title>
        <authorList>
            <person name="Liu B."/>
            <person name="Wang J."/>
            <person name="Zhu Y."/>
            <person name="Liu G."/>
            <person name="Chen Q."/>
            <person name="Chen Z."/>
            <person name="Lan J."/>
            <person name="Che J."/>
            <person name="Ge C."/>
            <person name="Shi H."/>
            <person name="Pan Z."/>
            <person name="Liu X."/>
        </authorList>
    </citation>
    <scope>NUCLEOTIDE SEQUENCE [LARGE SCALE GENOMIC DNA]</scope>
    <source>
        <strain evidence="4">DSM 16467</strain>
    </source>
</reference>
<dbReference type="PANTHER" id="PTHR41313">
    <property type="entry name" value="ADENINE-SPECIFIC METHYLTRANSFERASE"/>
    <property type="match status" value="1"/>
</dbReference>
<proteinExistence type="predicted"/>
<dbReference type="InterPro" id="IPR029063">
    <property type="entry name" value="SAM-dependent_MTases_sf"/>
</dbReference>
<dbReference type="RefSeq" id="WP_053400837.1">
    <property type="nucleotide sequence ID" value="NZ_JAUKEN010000001.1"/>
</dbReference>
<dbReference type="AlphaFoldDB" id="A0A0M0L716"/>
<dbReference type="SUPFAM" id="SSF53335">
    <property type="entry name" value="S-adenosyl-L-methionine-dependent methyltransferases"/>
    <property type="match status" value="1"/>
</dbReference>
<organism evidence="3 4">
    <name type="scientific">Priestia koreensis</name>
    <dbReference type="NCBI Taxonomy" id="284581"/>
    <lineage>
        <taxon>Bacteria</taxon>
        <taxon>Bacillati</taxon>
        <taxon>Bacillota</taxon>
        <taxon>Bacilli</taxon>
        <taxon>Bacillales</taxon>
        <taxon>Bacillaceae</taxon>
        <taxon>Priestia</taxon>
    </lineage>
</organism>
<keyword evidence="4" id="KW-1185">Reference proteome</keyword>
<dbReference type="Gene3D" id="3.40.50.150">
    <property type="entry name" value="Vaccinia Virus protein VP39"/>
    <property type="match status" value="1"/>
</dbReference>
<dbReference type="CDD" id="cd02440">
    <property type="entry name" value="AdoMet_MTases"/>
    <property type="match status" value="1"/>
</dbReference>
<dbReference type="InterPro" id="IPR048375">
    <property type="entry name" value="YtxK-like_N"/>
</dbReference>
<dbReference type="Pfam" id="PF21106">
    <property type="entry name" value="YtxK_like"/>
    <property type="match status" value="1"/>
</dbReference>
<dbReference type="GO" id="GO:0003677">
    <property type="term" value="F:DNA binding"/>
    <property type="evidence" value="ECO:0007669"/>
    <property type="project" value="InterPro"/>
</dbReference>
<name>A0A0M0L716_9BACI</name>
<dbReference type="InterPro" id="IPR016843">
    <property type="entry name" value="S-AdoMet-dep_Ade-MeTrfase_prd"/>
</dbReference>
<dbReference type="STRING" id="284581.AMD01_07880"/>
<dbReference type="InterPro" id="IPR052933">
    <property type="entry name" value="DNA_Protect_Modify"/>
</dbReference>
<evidence type="ECO:0000313" key="3">
    <source>
        <dbReference type="EMBL" id="KOO46829.1"/>
    </source>
</evidence>